<dbReference type="InterPro" id="IPR001203">
    <property type="entry name" value="OxRdtase_Ald_Fedxn_C"/>
</dbReference>
<reference evidence="10" key="1">
    <citation type="submission" date="2020-05" db="EMBL/GenBank/DDBJ databases">
        <authorList>
            <person name="Chiriac C."/>
            <person name="Salcher M."/>
            <person name="Ghai R."/>
            <person name="Kavagutti S V."/>
        </authorList>
    </citation>
    <scope>NUCLEOTIDE SEQUENCE</scope>
</reference>
<dbReference type="PANTHER" id="PTHR30038">
    <property type="entry name" value="ALDEHYDE FERREDOXIN OXIDOREDUCTASE"/>
    <property type="match status" value="1"/>
</dbReference>
<dbReference type="Pfam" id="PF02730">
    <property type="entry name" value="AFOR_N"/>
    <property type="match status" value="1"/>
</dbReference>
<keyword evidence="7" id="KW-0411">Iron-sulfur</keyword>
<dbReference type="SUPFAM" id="SSF56228">
    <property type="entry name" value="Aldehyde ferredoxin oxidoreductase, N-terminal domain"/>
    <property type="match status" value="1"/>
</dbReference>
<comment type="cofactor">
    <cofactor evidence="1">
        <name>[4Fe-4S] cluster</name>
        <dbReference type="ChEBI" id="CHEBI:49883"/>
    </cofactor>
</comment>
<dbReference type="SMART" id="SM00790">
    <property type="entry name" value="AFOR_N"/>
    <property type="match status" value="1"/>
</dbReference>
<dbReference type="Gene3D" id="3.60.9.10">
    <property type="entry name" value="Aldehyde ferredoxin oxidoreductase, N-terminal domain"/>
    <property type="match status" value="1"/>
</dbReference>
<dbReference type="EMBL" id="CAESAG010000021">
    <property type="protein sequence ID" value="CAB4331922.1"/>
    <property type="molecule type" value="Genomic_DNA"/>
</dbReference>
<gene>
    <name evidence="10" type="ORF">UFOPK4080_00246</name>
</gene>
<evidence type="ECO:0000313" key="10">
    <source>
        <dbReference type="EMBL" id="CAB4331922.1"/>
    </source>
</evidence>
<keyword evidence="6" id="KW-0408">Iron</keyword>
<evidence type="ECO:0000256" key="1">
    <source>
        <dbReference type="ARBA" id="ARBA00001966"/>
    </source>
</evidence>
<dbReference type="Pfam" id="PF01314">
    <property type="entry name" value="AFOR_C"/>
    <property type="match status" value="1"/>
</dbReference>
<dbReference type="InterPro" id="IPR036021">
    <property type="entry name" value="Tungsten_al_ferr_oxy-like_C"/>
</dbReference>
<proteinExistence type="inferred from homology"/>
<evidence type="ECO:0000256" key="4">
    <source>
        <dbReference type="ARBA" id="ARBA00022723"/>
    </source>
</evidence>
<dbReference type="SUPFAM" id="SSF48310">
    <property type="entry name" value="Aldehyde ferredoxin oxidoreductase, C-terminal domains"/>
    <property type="match status" value="1"/>
</dbReference>
<evidence type="ECO:0000256" key="5">
    <source>
        <dbReference type="ARBA" id="ARBA00023002"/>
    </source>
</evidence>
<comment type="similarity">
    <text evidence="2">Belongs to the AOR/FOR family.</text>
</comment>
<dbReference type="InterPro" id="IPR013983">
    <property type="entry name" value="Ald_Fedxn_OxRdtase_N"/>
</dbReference>
<dbReference type="Gene3D" id="1.10.599.10">
    <property type="entry name" value="Aldehyde Ferredoxin Oxidoreductase Protein, subunit A, domain 3"/>
    <property type="match status" value="1"/>
</dbReference>
<protein>
    <submittedName>
        <fullName evidence="10">Unannotated protein</fullName>
    </submittedName>
</protein>
<sequence length="651" mass="70792">MSDSQISVRNSYAKAKSGYNGKILTVDLTKLSFEVSEPHEHYWRTFGGGGLLAAERLLRETPAGADPLGPENALIFASSVMAGQPYVGLASLAVCAKSPLTNGMGETHVEGPFSASFKESGFDVIVIKGCAIKPTLISIKDGAVSFVDATEHWGKNVDLTVDALEKSYGAGISTAVIGTAGENLVRFASIVTNRSFQASRMGMGAVMGSKNLKALVIAPGKRPAVADPKKAQELTDLYTSRIPSNPLSDWQYQPPGFAAWVHTHGLDAALCTKNFRESAFPGVENFTPEEFMSRFKGNAPCPGCPNDCFKLFTPDSLSSNPGLSKASAMHQEITASMGANIGNADLDFLFESNILCNTLGLDPTSLGYVISMAIECLENGVEIQSLNPALTWGDTAGIRQLILDIAARSGAGDLLAEGVKRSSEKLGPKSAHYAMHIKGLEMCVAEPRTQTNLALGYATAPIGPRFNICEHDWDYDTELGWPHTMQGSNTLVILERIPMDYLGPKKVRNFKALSDIWSATDTLCVCIFAAPPTRSMTLEEMGSLLGAITGWESSSYEVMAYGQRRINLTKIYNIREGLTADQDTLPERFFTDPITVGRWSNYFIDKSKFQEMIQTYYAMMGWDEAGNPRYSTLLANRLEWVVDEGHLEKIK</sequence>
<dbReference type="GO" id="GO:0046872">
    <property type="term" value="F:metal ion binding"/>
    <property type="evidence" value="ECO:0007669"/>
    <property type="project" value="UniProtKB-KW"/>
</dbReference>
<dbReference type="GO" id="GO:0009055">
    <property type="term" value="F:electron transfer activity"/>
    <property type="evidence" value="ECO:0007669"/>
    <property type="project" value="InterPro"/>
</dbReference>
<feature type="domain" description="Aldehyde ferredoxin oxidoreductase N-terminal" evidence="9">
    <location>
        <begin position="19"/>
        <end position="221"/>
    </location>
</feature>
<evidence type="ECO:0000256" key="3">
    <source>
        <dbReference type="ARBA" id="ARBA00022485"/>
    </source>
</evidence>
<dbReference type="GO" id="GO:0016625">
    <property type="term" value="F:oxidoreductase activity, acting on the aldehyde or oxo group of donors, iron-sulfur protein as acceptor"/>
    <property type="evidence" value="ECO:0007669"/>
    <property type="project" value="InterPro"/>
</dbReference>
<dbReference type="PANTHER" id="PTHR30038:SF7">
    <property type="entry name" value="TUNGSTEN-CONTAINING GLYCERALDEHYDE-3-PHOSPHATE:FERREDOXIN OXIDOREDUCTASE"/>
    <property type="match status" value="1"/>
</dbReference>
<dbReference type="InterPro" id="IPR036503">
    <property type="entry name" value="Ald_Fedxn_OxRdtase_N_sf"/>
</dbReference>
<accession>A0A6J5YSL5</accession>
<dbReference type="GO" id="GO:0051539">
    <property type="term" value="F:4 iron, 4 sulfur cluster binding"/>
    <property type="evidence" value="ECO:0007669"/>
    <property type="project" value="UniProtKB-KW"/>
</dbReference>
<evidence type="ECO:0000256" key="8">
    <source>
        <dbReference type="ARBA" id="ARBA00049934"/>
    </source>
</evidence>
<dbReference type="InterPro" id="IPR051919">
    <property type="entry name" value="W-dependent_AOR"/>
</dbReference>
<keyword evidence="5" id="KW-0560">Oxidoreductase</keyword>
<evidence type="ECO:0000259" key="9">
    <source>
        <dbReference type="SMART" id="SM00790"/>
    </source>
</evidence>
<dbReference type="InterPro" id="IPR013985">
    <property type="entry name" value="Ald_Fedxn_OxRdtase_dom3"/>
</dbReference>
<dbReference type="InterPro" id="IPR013984">
    <property type="entry name" value="Ald_Fedxn_OxRdtase_dom2"/>
</dbReference>
<evidence type="ECO:0000256" key="6">
    <source>
        <dbReference type="ARBA" id="ARBA00023004"/>
    </source>
</evidence>
<keyword evidence="3" id="KW-0004">4Fe-4S</keyword>
<dbReference type="Gene3D" id="1.10.569.10">
    <property type="entry name" value="Aldehyde Ferredoxin Oxidoreductase Protein, subunit A, domain 2"/>
    <property type="match status" value="1"/>
</dbReference>
<keyword evidence="4" id="KW-0479">Metal-binding</keyword>
<name>A0A6J5YSL5_9ZZZZ</name>
<evidence type="ECO:0000256" key="2">
    <source>
        <dbReference type="ARBA" id="ARBA00011032"/>
    </source>
</evidence>
<organism evidence="10">
    <name type="scientific">freshwater metagenome</name>
    <dbReference type="NCBI Taxonomy" id="449393"/>
    <lineage>
        <taxon>unclassified sequences</taxon>
        <taxon>metagenomes</taxon>
        <taxon>ecological metagenomes</taxon>
    </lineage>
</organism>
<dbReference type="AlphaFoldDB" id="A0A6J5YSL5"/>
<evidence type="ECO:0000256" key="7">
    <source>
        <dbReference type="ARBA" id="ARBA00023014"/>
    </source>
</evidence>
<comment type="cofactor">
    <cofactor evidence="8">
        <name>tungstopterin</name>
        <dbReference type="ChEBI" id="CHEBI:30402"/>
    </cofactor>
</comment>